<reference evidence="1" key="1">
    <citation type="submission" date="2019-09" db="EMBL/GenBank/DDBJ databases">
        <authorList>
            <person name="Rodrigo-Torres L."/>
            <person name="Arahal R. D."/>
            <person name="Lucena T."/>
        </authorList>
    </citation>
    <scope>NUCLEOTIDE SEQUENCE</scope>
    <source>
        <strain evidence="1">ISS653</strain>
    </source>
</reference>
<organism evidence="1 2">
    <name type="scientific">Mesonia oceanica</name>
    <dbReference type="NCBI Taxonomy" id="2687242"/>
    <lineage>
        <taxon>Bacteria</taxon>
        <taxon>Pseudomonadati</taxon>
        <taxon>Bacteroidota</taxon>
        <taxon>Flavobacteriia</taxon>
        <taxon>Flavobacteriales</taxon>
        <taxon>Flavobacteriaceae</taxon>
        <taxon>Mesonia</taxon>
    </lineage>
</organism>
<name>A0AC61Y9Y4_9FLAO</name>
<comment type="caution">
    <text evidence="1">The sequence shown here is derived from an EMBL/GenBank/DDBJ whole genome shotgun (WGS) entry which is preliminary data.</text>
</comment>
<accession>A0AC61Y9Y4</accession>
<dbReference type="EMBL" id="CABVMM010000009">
    <property type="protein sequence ID" value="VVV01203.1"/>
    <property type="molecule type" value="Genomic_DNA"/>
</dbReference>
<sequence length="180" mass="21342">MRKKLVVFLFEISKSLYTKFFKKNHIPWEVTTEDLLQFPTETFGFHLGEFLQKNNFQLIPKVERHDAYHTLTNYGTRVEEEIGLQYLCMGNGKKSPYMYGAILLGTLILPEYISFYLQSYQIGKQAHPFHHFDYEQVLHLDYKVFQSMVFSKATITNQLQFNININQSLWKIKKENLEIG</sequence>
<evidence type="ECO:0000313" key="1">
    <source>
        <dbReference type="EMBL" id="VVV01203.1"/>
    </source>
</evidence>
<keyword evidence="2" id="KW-1185">Reference proteome</keyword>
<evidence type="ECO:0000313" key="2">
    <source>
        <dbReference type="Proteomes" id="UP000356253"/>
    </source>
</evidence>
<proteinExistence type="predicted"/>
<protein>
    <submittedName>
        <fullName evidence="1">Uncharacterized protein</fullName>
    </submittedName>
</protein>
<gene>
    <name evidence="1" type="ORF">FVB9532_02488</name>
</gene>
<dbReference type="Proteomes" id="UP000356253">
    <property type="component" value="Unassembled WGS sequence"/>
</dbReference>